<feature type="transmembrane region" description="Helical" evidence="5">
    <location>
        <begin position="83"/>
        <end position="102"/>
    </location>
</feature>
<dbReference type="STRING" id="410358.Mlab_1624"/>
<keyword evidence="9" id="KW-1185">Reference proteome</keyword>
<keyword evidence="3 5" id="KW-1133">Transmembrane helix</keyword>
<dbReference type="GO" id="GO:0016020">
    <property type="term" value="C:membrane"/>
    <property type="evidence" value="ECO:0007669"/>
    <property type="project" value="UniProtKB-SubCell"/>
</dbReference>
<organism evidence="8 9">
    <name type="scientific">Methanocorpusculum labreanum (strain ATCC 43576 / DSM 4855 / Z)</name>
    <dbReference type="NCBI Taxonomy" id="410358"/>
    <lineage>
        <taxon>Archaea</taxon>
        <taxon>Methanobacteriati</taxon>
        <taxon>Methanobacteriota</taxon>
        <taxon>Stenosarchaea group</taxon>
        <taxon>Methanomicrobia</taxon>
        <taxon>Methanomicrobiales</taxon>
        <taxon>Methanocorpusculaceae</taxon>
        <taxon>Methanocorpusculum</taxon>
    </lineage>
</organism>
<reference evidence="8 9" key="1">
    <citation type="journal article" date="2009" name="Stand. Genomic Sci.">
        <title>Complete genome sequence of Methanocorpusculum labreanum type strain Z.</title>
        <authorList>
            <person name="Anderson I.J."/>
            <person name="Sieprawska-Lupa M."/>
            <person name="Goltsman E."/>
            <person name="Lapidus A."/>
            <person name="Copeland A."/>
            <person name="Glavina Del Rio T."/>
            <person name="Tice H."/>
            <person name="Dalin E."/>
            <person name="Barry K."/>
            <person name="Pitluck S."/>
            <person name="Hauser L."/>
            <person name="Land M."/>
            <person name="Lucas S."/>
            <person name="Richardson P."/>
            <person name="Whitman W.B."/>
            <person name="Kyrpides N.C."/>
        </authorList>
    </citation>
    <scope>NUCLEOTIDE SEQUENCE [LARGE SCALE GENOMIC DNA]</scope>
    <source>
        <strain evidence="9">ATCC 43576 / DSM 4855 / Z</strain>
    </source>
</reference>
<feature type="transmembrane region" description="Helical" evidence="5">
    <location>
        <begin position="183"/>
        <end position="199"/>
    </location>
</feature>
<evidence type="ECO:0000256" key="2">
    <source>
        <dbReference type="ARBA" id="ARBA00022692"/>
    </source>
</evidence>
<accession>A2STX9</accession>
<feature type="transmembrane region" description="Helical" evidence="5">
    <location>
        <begin position="237"/>
        <end position="256"/>
    </location>
</feature>
<dbReference type="InterPro" id="IPR050616">
    <property type="entry name" value="CPA3_Na-H_Antiporter_A"/>
</dbReference>
<comment type="subcellular location">
    <subcellularLocation>
        <location evidence="1">Membrane</location>
        <topology evidence="1">Multi-pass membrane protein</topology>
    </subcellularLocation>
</comment>
<dbReference type="HOGENOM" id="CLU_013183_0_0_2"/>
<feature type="domain" description="NADH-Ubiquinone oxidoreductase (complex I) chain 5 N-terminal" evidence="7">
    <location>
        <begin position="138"/>
        <end position="169"/>
    </location>
</feature>
<evidence type="ECO:0000256" key="3">
    <source>
        <dbReference type="ARBA" id="ARBA00022989"/>
    </source>
</evidence>
<feature type="transmembrane region" description="Helical" evidence="5">
    <location>
        <begin position="472"/>
        <end position="494"/>
    </location>
</feature>
<dbReference type="Pfam" id="PF00361">
    <property type="entry name" value="Proton_antipo_M"/>
    <property type="match status" value="1"/>
</dbReference>
<evidence type="ECO:0000259" key="7">
    <source>
        <dbReference type="Pfam" id="PF00662"/>
    </source>
</evidence>
<evidence type="ECO:0000259" key="6">
    <source>
        <dbReference type="Pfam" id="PF00361"/>
    </source>
</evidence>
<dbReference type="InterPro" id="IPR001750">
    <property type="entry name" value="ND/Mrp_TM"/>
</dbReference>
<feature type="transmembrane region" description="Helical" evidence="5">
    <location>
        <begin position="48"/>
        <end position="71"/>
    </location>
</feature>
<feature type="transmembrane region" description="Helical" evidence="5">
    <location>
        <begin position="397"/>
        <end position="418"/>
    </location>
</feature>
<feature type="transmembrane region" description="Helical" evidence="5">
    <location>
        <begin position="439"/>
        <end position="460"/>
    </location>
</feature>
<feature type="transmembrane region" description="Helical" evidence="5">
    <location>
        <begin position="520"/>
        <end position="548"/>
    </location>
</feature>
<keyword evidence="2 5" id="KW-0812">Transmembrane</keyword>
<protein>
    <submittedName>
        <fullName evidence="8">Ech hydrogenase subunit A</fullName>
    </submittedName>
</protein>
<dbReference type="eggNOG" id="arCOG01539">
    <property type="taxonomic scope" value="Archaea"/>
</dbReference>
<feature type="transmembrane region" description="Helical" evidence="5">
    <location>
        <begin position="141"/>
        <end position="163"/>
    </location>
</feature>
<evidence type="ECO:0000256" key="5">
    <source>
        <dbReference type="SAM" id="Phobius"/>
    </source>
</evidence>
<dbReference type="EMBL" id="CP000559">
    <property type="protein sequence ID" value="ABN07785.1"/>
    <property type="molecule type" value="Genomic_DNA"/>
</dbReference>
<feature type="transmembrane region" description="Helical" evidence="5">
    <location>
        <begin position="370"/>
        <end position="391"/>
    </location>
</feature>
<feature type="transmembrane region" description="Helical" evidence="5">
    <location>
        <begin position="568"/>
        <end position="588"/>
    </location>
</feature>
<dbReference type="Pfam" id="PF00662">
    <property type="entry name" value="Proton_antipo_N"/>
    <property type="match status" value="1"/>
</dbReference>
<evidence type="ECO:0000313" key="9">
    <source>
        <dbReference type="Proteomes" id="UP000000365"/>
    </source>
</evidence>
<feature type="transmembrane region" description="Helical" evidence="5">
    <location>
        <begin position="343"/>
        <end position="363"/>
    </location>
</feature>
<proteinExistence type="predicted"/>
<dbReference type="Proteomes" id="UP000000365">
    <property type="component" value="Chromosome"/>
</dbReference>
<feature type="domain" description="NADH:quinone oxidoreductase/Mrp antiporter transmembrane" evidence="6">
    <location>
        <begin position="201"/>
        <end position="473"/>
    </location>
</feature>
<keyword evidence="4 5" id="KW-0472">Membrane</keyword>
<feature type="transmembrane region" description="Helical" evidence="5">
    <location>
        <begin position="205"/>
        <end position="225"/>
    </location>
</feature>
<dbReference type="PANTHER" id="PTHR43373:SF1">
    <property type="entry name" value="NA(+)_H(+) ANTIPORTER SUBUNIT A"/>
    <property type="match status" value="1"/>
</dbReference>
<feature type="transmembrane region" description="Helical" evidence="5">
    <location>
        <begin position="21"/>
        <end position="41"/>
    </location>
</feature>
<dbReference type="AlphaFoldDB" id="A2STX9"/>
<evidence type="ECO:0000313" key="8">
    <source>
        <dbReference type="EMBL" id="ABN07785.1"/>
    </source>
</evidence>
<name>A2STX9_METLZ</name>
<gene>
    <name evidence="8" type="ordered locus">Mlab_1624</name>
</gene>
<dbReference type="PANTHER" id="PTHR43373">
    <property type="entry name" value="NA(+)/H(+) ANTIPORTER SUBUNIT"/>
    <property type="match status" value="1"/>
</dbReference>
<dbReference type="KEGG" id="mla:Mlab_1624"/>
<evidence type="ECO:0000256" key="4">
    <source>
        <dbReference type="ARBA" id="ARBA00023136"/>
    </source>
</evidence>
<feature type="transmembrane region" description="Helical" evidence="5">
    <location>
        <begin position="641"/>
        <end position="662"/>
    </location>
</feature>
<feature type="transmembrane region" description="Helical" evidence="5">
    <location>
        <begin position="109"/>
        <end position="129"/>
    </location>
</feature>
<dbReference type="PRINTS" id="PR01434">
    <property type="entry name" value="NADHDHGNASE5"/>
</dbReference>
<dbReference type="InterPro" id="IPR001516">
    <property type="entry name" value="Proton_antipo_N"/>
</dbReference>
<feature type="transmembrane region" description="Helical" evidence="5">
    <location>
        <begin position="276"/>
        <end position="295"/>
    </location>
</feature>
<sequence>MINNDECPYFQQVISMYPPELIAILILLLVPVCAAALLAVFKPDLVRNILVGITSVIIIGTSIFLAWKAFLAPVSVTLENTEWIGILLFIVDLAIALIILGLSIKYRKILPLILSGIQLILIVILELFGVTGPHAIKTFTVSSLSAIMVLIIGIIGTLICVYALGYMKDYHEHQIGVPVRKRYFFAVMFIFLSAMFGLVLSNNLMWVLCAWEITTLCSFLLIGYSRTPEAVKNAFRAVWMNLIGGICFTLAIFFLLRINSPVSLLSVNNLLNFPNVSLLTIPLALIAVAGLTKAAQMPFSTWLTGAMVAPTPVSALLHSSTMVKAGVYLLVLFAPLFSQTWVGIFLALIGAFTFLVTSALAISQSNAKKVLAYSTIANLGLITACAGIGTAEAIEAAILLIIFHAVAKALLFLCVGAVEHKIGSRDIEDMDGLLVRLPLLATMMVIGICGMYLAPFGMLISKWIALEAFITAPFGCVFASLLAFGSAFTIFFWTKWLGKLFMRMNRPPAEKITLHFSEKISVIVMGILVVACCLGFPAIISGVIIPYLDRIHPYFYQPNNGLFFFDTLVMLGLMAAILVFLVIGAFLGSKEGRPIPPYLGGRAVDTEGRFLGSLGVYKEAKASNYYLEEYCGENVLLKPSWVISGILLIVMLVLGFMGVMIWI</sequence>
<evidence type="ECO:0000256" key="1">
    <source>
        <dbReference type="ARBA" id="ARBA00004141"/>
    </source>
</evidence>